<evidence type="ECO:0000256" key="1">
    <source>
        <dbReference type="SAM" id="SignalP"/>
    </source>
</evidence>
<sequence length="158" mass="17300">MDVASLILSIPGLIVLIVNGYKEIQAAVESYRNLDDDLVKILERIECEQKMFGVFVERLLAGIIDEDRRQSLKRGQGADDYALQQDVASGLGDLAGPVKEYMKHAHNTIKEISNILTSELNPPPSKPATAHRASSVQFLAFRAVGGGLRFHISLINTG</sequence>
<evidence type="ECO:0000313" key="3">
    <source>
        <dbReference type="Proteomes" id="UP000326924"/>
    </source>
</evidence>
<protein>
    <recommendedName>
        <fullName evidence="4">Fungal N-terminal domain-containing protein</fullName>
    </recommendedName>
</protein>
<proteinExistence type="predicted"/>
<gene>
    <name evidence="2" type="ORF">FN846DRAFT_959232</name>
</gene>
<evidence type="ECO:0008006" key="4">
    <source>
        <dbReference type="Google" id="ProtNLM"/>
    </source>
</evidence>
<reference evidence="2 3" key="1">
    <citation type="submission" date="2019-09" db="EMBL/GenBank/DDBJ databases">
        <title>Draft genome of the ectomycorrhizal ascomycete Sphaerosporella brunnea.</title>
        <authorList>
            <consortium name="DOE Joint Genome Institute"/>
            <person name="Benucci G.M."/>
            <person name="Marozzi G."/>
            <person name="Antonielli L."/>
            <person name="Sanchez S."/>
            <person name="Marco P."/>
            <person name="Wang X."/>
            <person name="Falini L.B."/>
            <person name="Barry K."/>
            <person name="Haridas S."/>
            <person name="Lipzen A."/>
            <person name="Labutti K."/>
            <person name="Grigoriev I.V."/>
            <person name="Murat C."/>
            <person name="Martin F."/>
            <person name="Albertini E."/>
            <person name="Donnini D."/>
            <person name="Bonito G."/>
        </authorList>
    </citation>
    <scope>NUCLEOTIDE SEQUENCE [LARGE SCALE GENOMIC DNA]</scope>
    <source>
        <strain evidence="2 3">Sb_GMNB300</strain>
    </source>
</reference>
<name>A0A5J5ER25_9PEZI</name>
<accession>A0A5J5ER25</accession>
<keyword evidence="3" id="KW-1185">Reference proteome</keyword>
<dbReference type="EMBL" id="VXIS01000157">
    <property type="protein sequence ID" value="KAA8900203.1"/>
    <property type="molecule type" value="Genomic_DNA"/>
</dbReference>
<feature type="signal peptide" evidence="1">
    <location>
        <begin position="1"/>
        <end position="20"/>
    </location>
</feature>
<organism evidence="2 3">
    <name type="scientific">Sphaerosporella brunnea</name>
    <dbReference type="NCBI Taxonomy" id="1250544"/>
    <lineage>
        <taxon>Eukaryota</taxon>
        <taxon>Fungi</taxon>
        <taxon>Dikarya</taxon>
        <taxon>Ascomycota</taxon>
        <taxon>Pezizomycotina</taxon>
        <taxon>Pezizomycetes</taxon>
        <taxon>Pezizales</taxon>
        <taxon>Pyronemataceae</taxon>
        <taxon>Sphaerosporella</taxon>
    </lineage>
</organism>
<dbReference type="InParanoid" id="A0A5J5ER25"/>
<dbReference type="Proteomes" id="UP000326924">
    <property type="component" value="Unassembled WGS sequence"/>
</dbReference>
<evidence type="ECO:0000313" key="2">
    <source>
        <dbReference type="EMBL" id="KAA8900203.1"/>
    </source>
</evidence>
<comment type="caution">
    <text evidence="2">The sequence shown here is derived from an EMBL/GenBank/DDBJ whole genome shotgun (WGS) entry which is preliminary data.</text>
</comment>
<feature type="chain" id="PRO_5023870724" description="Fungal N-terminal domain-containing protein" evidence="1">
    <location>
        <begin position="21"/>
        <end position="158"/>
    </location>
</feature>
<keyword evidence="1" id="KW-0732">Signal</keyword>
<dbReference type="AlphaFoldDB" id="A0A5J5ER25"/>